<evidence type="ECO:0000256" key="1">
    <source>
        <dbReference type="SAM" id="MobiDB-lite"/>
    </source>
</evidence>
<protein>
    <submittedName>
        <fullName evidence="2">Uncharacterized protein</fullName>
    </submittedName>
</protein>
<organism evidence="2 3">
    <name type="scientific">Microbacterium hydrocarbonoxydans</name>
    <dbReference type="NCBI Taxonomy" id="273678"/>
    <lineage>
        <taxon>Bacteria</taxon>
        <taxon>Bacillati</taxon>
        <taxon>Actinomycetota</taxon>
        <taxon>Actinomycetes</taxon>
        <taxon>Micrococcales</taxon>
        <taxon>Microbacteriaceae</taxon>
        <taxon>Microbacterium</taxon>
    </lineage>
</organism>
<keyword evidence="3" id="KW-1185">Reference proteome</keyword>
<sequence length="72" mass="8455">MTTATLRLVGPTAFERMLQHLARTLSRHVERRIAHRARRREITLDLLREQQTRRHDPSAVDHALAQLGLPRR</sequence>
<feature type="region of interest" description="Disordered" evidence="1">
    <location>
        <begin position="49"/>
        <end position="72"/>
    </location>
</feature>
<name>A0A1H4L266_9MICO</name>
<reference evidence="3" key="1">
    <citation type="submission" date="2016-10" db="EMBL/GenBank/DDBJ databases">
        <authorList>
            <person name="Varghese N."/>
            <person name="Submissions S."/>
        </authorList>
    </citation>
    <scope>NUCLEOTIDE SEQUENCE [LARGE SCALE GENOMIC DNA]</scope>
    <source>
        <strain evidence="3">DSM 16089</strain>
    </source>
</reference>
<gene>
    <name evidence="2" type="ORF">SAMN04489807_1637</name>
</gene>
<dbReference type="OrthoDB" id="5075090at2"/>
<evidence type="ECO:0000313" key="3">
    <source>
        <dbReference type="Proteomes" id="UP000183750"/>
    </source>
</evidence>
<proteinExistence type="predicted"/>
<accession>A0A1H4L266</accession>
<evidence type="ECO:0000313" key="2">
    <source>
        <dbReference type="EMBL" id="SEB64864.1"/>
    </source>
</evidence>
<dbReference type="AlphaFoldDB" id="A0A1H4L266"/>
<feature type="compositionally biased region" description="Basic and acidic residues" evidence="1">
    <location>
        <begin position="49"/>
        <end position="59"/>
    </location>
</feature>
<dbReference type="EMBL" id="FNSQ01000005">
    <property type="protein sequence ID" value="SEB64864.1"/>
    <property type="molecule type" value="Genomic_DNA"/>
</dbReference>
<dbReference type="Proteomes" id="UP000183750">
    <property type="component" value="Unassembled WGS sequence"/>
</dbReference>
<dbReference type="RefSeq" id="WP_139305255.1">
    <property type="nucleotide sequence ID" value="NZ_FNSQ01000005.1"/>
</dbReference>